<gene>
    <name evidence="2" type="ORF">LMKDKBCB_02262</name>
</gene>
<sequence>MLLEFSCINHRSIKNKIVFSLLPGNDDSHKENLNEADDRSVLRSAVIYGANGSGKSSFITAVDFMRMLVLNSITHQPGTGIRQDAHKLSSPEDPTCYSMQFIADGVRFAYGFSLEKTLVSEEYLYYFPNGRQAMIFERDAENFKTGSKFKKTAFSTCTDVLKPNRLLLSCAANFCSIQEIDTAYKFFVDGLVTYNDPENWLRYSLYKMKENSSIKSSVVSFLQELGVGVRDIRISIEKGSFDPAALPPFLSDDFKNALMRQNIDAIQAFMVYDSFQTDLFNEESTGIRKLVGMLCPLLDIMESGKVLIFDEIETSLHESLIYELVKLFSSHSINRSAQLIFTTHDTSLLSLDLFRRDQIWFTEMKGEDRSTDMYSLAEIKNVRKAENYGRGYITGKYGAIPMLNLDFASLVGRL</sequence>
<protein>
    <submittedName>
        <fullName evidence="2">AAA domain protein</fullName>
    </submittedName>
</protein>
<accession>A0A5K1JDG3</accession>
<evidence type="ECO:0000313" key="2">
    <source>
        <dbReference type="EMBL" id="VWM02122.1"/>
    </source>
</evidence>
<dbReference type="PANTHER" id="PTHR40396:SF1">
    <property type="entry name" value="ATPASE AAA-TYPE CORE DOMAIN-CONTAINING PROTEIN"/>
    <property type="match status" value="1"/>
</dbReference>
<reference evidence="2 3" key="1">
    <citation type="submission" date="2019-10" db="EMBL/GenBank/DDBJ databases">
        <authorList>
            <person name="Wolf R A."/>
        </authorList>
    </citation>
    <scope>NUCLEOTIDE SEQUENCE [LARGE SCALE GENOMIC DNA]</scope>
    <source>
        <strain evidence="2">Collinsella_aerofaciens_AK_138A</strain>
    </source>
</reference>
<dbReference type="GO" id="GO:0016887">
    <property type="term" value="F:ATP hydrolysis activity"/>
    <property type="evidence" value="ECO:0007669"/>
    <property type="project" value="InterPro"/>
</dbReference>
<dbReference type="SUPFAM" id="SSF52540">
    <property type="entry name" value="P-loop containing nucleoside triphosphate hydrolases"/>
    <property type="match status" value="1"/>
</dbReference>
<dbReference type="RefSeq" id="WP_156064168.1">
    <property type="nucleotide sequence ID" value="NZ_CABWIH010000055.1"/>
</dbReference>
<evidence type="ECO:0000259" key="1">
    <source>
        <dbReference type="Pfam" id="PF13304"/>
    </source>
</evidence>
<dbReference type="GO" id="GO:0005524">
    <property type="term" value="F:ATP binding"/>
    <property type="evidence" value="ECO:0007669"/>
    <property type="project" value="InterPro"/>
</dbReference>
<dbReference type="EMBL" id="CABWIH010000055">
    <property type="protein sequence ID" value="VWM02122.1"/>
    <property type="molecule type" value="Genomic_DNA"/>
</dbReference>
<dbReference type="InterPro" id="IPR003959">
    <property type="entry name" value="ATPase_AAA_core"/>
</dbReference>
<feature type="domain" description="ATPase AAA-type core" evidence="1">
    <location>
        <begin position="45"/>
        <end position="141"/>
    </location>
</feature>
<dbReference type="PANTHER" id="PTHR40396">
    <property type="entry name" value="ATPASE-LIKE PROTEIN"/>
    <property type="match status" value="1"/>
</dbReference>
<feature type="domain" description="ATPase AAA-type core" evidence="1">
    <location>
        <begin position="280"/>
        <end position="350"/>
    </location>
</feature>
<dbReference type="InterPro" id="IPR027417">
    <property type="entry name" value="P-loop_NTPase"/>
</dbReference>
<dbReference type="Pfam" id="PF13304">
    <property type="entry name" value="AAA_21"/>
    <property type="match status" value="2"/>
</dbReference>
<dbReference type="Gene3D" id="3.40.50.300">
    <property type="entry name" value="P-loop containing nucleotide triphosphate hydrolases"/>
    <property type="match status" value="1"/>
</dbReference>
<evidence type="ECO:0000313" key="3">
    <source>
        <dbReference type="Proteomes" id="UP000330807"/>
    </source>
</evidence>
<proteinExistence type="predicted"/>
<name>A0A5K1JDG3_9ACTN</name>
<organism evidence="2 3">
    <name type="scientific">Collinsella aerofaciens</name>
    <dbReference type="NCBI Taxonomy" id="74426"/>
    <lineage>
        <taxon>Bacteria</taxon>
        <taxon>Bacillati</taxon>
        <taxon>Actinomycetota</taxon>
        <taxon>Coriobacteriia</taxon>
        <taxon>Coriobacteriales</taxon>
        <taxon>Coriobacteriaceae</taxon>
        <taxon>Collinsella</taxon>
    </lineage>
</organism>
<dbReference type="AlphaFoldDB" id="A0A5K1JDG3"/>
<dbReference type="Proteomes" id="UP000330807">
    <property type="component" value="Unassembled WGS sequence"/>
</dbReference>